<gene>
    <name evidence="5" type="ORF">BKA67DRAFT_657312</name>
</gene>
<comment type="cofactor">
    <cofactor evidence="3">
        <name>Zn(2+)</name>
        <dbReference type="ChEBI" id="CHEBI:29105"/>
    </cofactor>
    <text evidence="3">Binds 1 divalent metal cation per subunit.</text>
</comment>
<dbReference type="AlphaFoldDB" id="A0A9P8UNF0"/>
<dbReference type="Pfam" id="PF08450">
    <property type="entry name" value="SGL"/>
    <property type="match status" value="1"/>
</dbReference>
<dbReference type="Gene3D" id="2.120.10.30">
    <property type="entry name" value="TolB, C-terminal domain"/>
    <property type="match status" value="1"/>
</dbReference>
<reference evidence="5" key="1">
    <citation type="journal article" date="2021" name="Nat. Commun.">
        <title>Genetic determinants of endophytism in the Arabidopsis root mycobiome.</title>
        <authorList>
            <person name="Mesny F."/>
            <person name="Miyauchi S."/>
            <person name="Thiergart T."/>
            <person name="Pickel B."/>
            <person name="Atanasova L."/>
            <person name="Karlsson M."/>
            <person name="Huettel B."/>
            <person name="Barry K.W."/>
            <person name="Haridas S."/>
            <person name="Chen C."/>
            <person name="Bauer D."/>
            <person name="Andreopoulos W."/>
            <person name="Pangilinan J."/>
            <person name="LaButti K."/>
            <person name="Riley R."/>
            <person name="Lipzen A."/>
            <person name="Clum A."/>
            <person name="Drula E."/>
            <person name="Henrissat B."/>
            <person name="Kohler A."/>
            <person name="Grigoriev I.V."/>
            <person name="Martin F.M."/>
            <person name="Hacquard S."/>
        </authorList>
    </citation>
    <scope>NUCLEOTIDE SEQUENCE</scope>
    <source>
        <strain evidence="5">MPI-SDFR-AT-0073</strain>
    </source>
</reference>
<keyword evidence="3" id="KW-0862">Zinc</keyword>
<proteinExistence type="inferred from homology"/>
<feature type="domain" description="SMP-30/Gluconolactonase/LRE-like region" evidence="4">
    <location>
        <begin position="100"/>
        <end position="354"/>
    </location>
</feature>
<dbReference type="InterPro" id="IPR013658">
    <property type="entry name" value="SGL"/>
</dbReference>
<feature type="binding site" evidence="3">
    <location>
        <position position="102"/>
    </location>
    <ligand>
        <name>a divalent metal cation</name>
        <dbReference type="ChEBI" id="CHEBI:60240"/>
    </ligand>
</feature>
<evidence type="ECO:0000256" key="2">
    <source>
        <dbReference type="PIRSR" id="PIRSR605511-1"/>
    </source>
</evidence>
<dbReference type="GeneID" id="70135983"/>
<evidence type="ECO:0000256" key="3">
    <source>
        <dbReference type="PIRSR" id="PIRSR605511-2"/>
    </source>
</evidence>
<dbReference type="Proteomes" id="UP000758603">
    <property type="component" value="Unassembled WGS sequence"/>
</dbReference>
<feature type="binding site" evidence="3">
    <location>
        <position position="246"/>
    </location>
    <ligand>
        <name>a divalent metal cation</name>
        <dbReference type="ChEBI" id="CHEBI:60240"/>
    </ligand>
</feature>
<keyword evidence="6" id="KW-1185">Reference proteome</keyword>
<dbReference type="InterPro" id="IPR011042">
    <property type="entry name" value="6-blade_b-propeller_TolB-like"/>
</dbReference>
<dbReference type="EMBL" id="JAGPXC010000003">
    <property type="protein sequence ID" value="KAH6655365.1"/>
    <property type="molecule type" value="Genomic_DNA"/>
</dbReference>
<evidence type="ECO:0000313" key="5">
    <source>
        <dbReference type="EMBL" id="KAH6655365.1"/>
    </source>
</evidence>
<evidence type="ECO:0000259" key="4">
    <source>
        <dbReference type="Pfam" id="PF08450"/>
    </source>
</evidence>
<comment type="similarity">
    <text evidence="1">Belongs to the SMP-30/CGR1 family.</text>
</comment>
<dbReference type="PANTHER" id="PTHR10907:SF47">
    <property type="entry name" value="REGUCALCIN"/>
    <property type="match status" value="1"/>
</dbReference>
<dbReference type="RefSeq" id="XP_045959630.1">
    <property type="nucleotide sequence ID" value="XM_046107092.1"/>
</dbReference>
<dbReference type="OrthoDB" id="423498at2759"/>
<feature type="binding site" evidence="3">
    <location>
        <position position="197"/>
    </location>
    <ligand>
        <name>substrate</name>
    </ligand>
</feature>
<dbReference type="PANTHER" id="PTHR10907">
    <property type="entry name" value="REGUCALCIN"/>
    <property type="match status" value="1"/>
</dbReference>
<dbReference type="InterPro" id="IPR005511">
    <property type="entry name" value="SMP-30"/>
</dbReference>
<comment type="caution">
    <text evidence="5">The sequence shown here is derived from an EMBL/GenBank/DDBJ whole genome shotgun (WGS) entry which is preliminary data.</text>
</comment>
<evidence type="ECO:0000313" key="6">
    <source>
        <dbReference type="Proteomes" id="UP000758603"/>
    </source>
</evidence>
<keyword evidence="3" id="KW-0479">Metal-binding</keyword>
<dbReference type="GO" id="GO:0005509">
    <property type="term" value="F:calcium ion binding"/>
    <property type="evidence" value="ECO:0007669"/>
    <property type="project" value="TreeGrafter"/>
</dbReference>
<sequence length="385" mass="43464">MPKRDLSILKTHRPAVRHNDARPVLRHRPSLWTTITEYPTSGIWIRRRLQYSQPYFTTTPTPRARITLWDKRPLHTQTQNYSYKMKQYKAEHLFPSHSGLGESPLYDPSSNSLFFVDIKNHFVHSVPLSLGWEGKRTYTFLEPITRLNLVKGRADLLAVQTKLGFSLLDLKSGTLKPVASIRHSGDEKELDAKVRMNDGAIDARGRWWAGTMALDEESEIGRLWCLENGQVREFPVEQDSGWPVPNGPVFSPDDRTMYAPQTPQSKIWKYDYDVETGRAANRQLFAELDDGGMPDGLAVDKEGHVWAAANSKGKLVRISPDGNVVAEVEVPGAKMTSCPAFGGEDMKTLFITSISDDGSSGDVYQVKVDVEGIPRYEYQLDRRTA</sequence>
<dbReference type="GO" id="GO:0004341">
    <property type="term" value="F:gluconolactonase activity"/>
    <property type="evidence" value="ECO:0007669"/>
    <property type="project" value="TreeGrafter"/>
</dbReference>
<feature type="binding site" evidence="3">
    <location>
        <position position="295"/>
    </location>
    <ligand>
        <name>a divalent metal cation</name>
        <dbReference type="ChEBI" id="CHEBI:60240"/>
    </ligand>
</feature>
<feature type="active site" description="Proton donor/acceptor" evidence="2">
    <location>
        <position position="295"/>
    </location>
</feature>
<organism evidence="5 6">
    <name type="scientific">Truncatella angustata</name>
    <dbReference type="NCBI Taxonomy" id="152316"/>
    <lineage>
        <taxon>Eukaryota</taxon>
        <taxon>Fungi</taxon>
        <taxon>Dikarya</taxon>
        <taxon>Ascomycota</taxon>
        <taxon>Pezizomycotina</taxon>
        <taxon>Sordariomycetes</taxon>
        <taxon>Xylariomycetidae</taxon>
        <taxon>Amphisphaeriales</taxon>
        <taxon>Sporocadaceae</taxon>
        <taxon>Truncatella</taxon>
    </lineage>
</organism>
<accession>A0A9P8UNF0</accession>
<evidence type="ECO:0000256" key="1">
    <source>
        <dbReference type="ARBA" id="ARBA00008853"/>
    </source>
</evidence>
<feature type="binding site" evidence="3">
    <location>
        <position position="195"/>
    </location>
    <ligand>
        <name>substrate</name>
    </ligand>
</feature>
<protein>
    <submittedName>
        <fullName evidence="5">SMP-30/Gluconolaconase/LRE-like region-domain-containing protein</fullName>
    </submittedName>
</protein>
<feature type="binding site" evidence="3">
    <location>
        <position position="215"/>
    </location>
    <ligand>
        <name>substrate</name>
    </ligand>
</feature>
<name>A0A9P8UNF0_9PEZI</name>
<dbReference type="SUPFAM" id="SSF63829">
    <property type="entry name" value="Calcium-dependent phosphotriesterase"/>
    <property type="match status" value="1"/>
</dbReference>
<dbReference type="PRINTS" id="PR01790">
    <property type="entry name" value="SMP30FAMILY"/>
</dbReference>